<evidence type="ECO:0008006" key="3">
    <source>
        <dbReference type="Google" id="ProtNLM"/>
    </source>
</evidence>
<dbReference type="Proteomes" id="UP000461595">
    <property type="component" value="Unassembled WGS sequence"/>
</dbReference>
<reference evidence="1 2" key="1">
    <citation type="submission" date="2019-12" db="EMBL/GenBank/DDBJ databases">
        <title>Microbes associate with the intestines of laboratory mice.</title>
        <authorList>
            <person name="Navarre W."/>
            <person name="Wong E."/>
        </authorList>
    </citation>
    <scope>NUCLEOTIDE SEQUENCE [LARGE SCALE GENOMIC DNA]</scope>
    <source>
        <strain evidence="1 2">NM51_B2-22</strain>
    </source>
</reference>
<dbReference type="OrthoDB" id="2235798at2"/>
<dbReference type="EMBL" id="WSRS01000004">
    <property type="protein sequence ID" value="MVX58260.1"/>
    <property type="molecule type" value="Genomic_DNA"/>
</dbReference>
<name>A0A7X3G6Y8_9STRE</name>
<protein>
    <recommendedName>
        <fullName evidence="3">Preprotein translocase subunit SecB</fullName>
    </recommendedName>
</protein>
<evidence type="ECO:0000313" key="1">
    <source>
        <dbReference type="EMBL" id="MVX58260.1"/>
    </source>
</evidence>
<evidence type="ECO:0000313" key="2">
    <source>
        <dbReference type="Proteomes" id="UP000461595"/>
    </source>
</evidence>
<dbReference type="RefSeq" id="WP_160332091.1">
    <property type="nucleotide sequence ID" value="NZ_WSRS01000004.1"/>
</dbReference>
<organism evidence="1 2">
    <name type="scientific">Streptococcus danieliae</name>
    <dbReference type="NCBI Taxonomy" id="747656"/>
    <lineage>
        <taxon>Bacteria</taxon>
        <taxon>Bacillati</taxon>
        <taxon>Bacillota</taxon>
        <taxon>Bacilli</taxon>
        <taxon>Lactobacillales</taxon>
        <taxon>Streptococcaceae</taxon>
        <taxon>Streptococcus</taxon>
    </lineage>
</organism>
<sequence length="127" mass="14565">MKSKEIEIKKISFTKFEFNVGNEKKVDGVGNASMNLRLPERDEGQENQILLLKMNISYSGNQYQVSTEIDAVYSVSASDLPEDVRQDEEFQQFLVNPMIEKFRLYVGLFSEGVYGAIQIPDLNFNQE</sequence>
<comment type="caution">
    <text evidence="1">The sequence shown here is derived from an EMBL/GenBank/DDBJ whole genome shotgun (WGS) entry which is preliminary data.</text>
</comment>
<gene>
    <name evidence="1" type="ORF">E5983_01045</name>
</gene>
<proteinExistence type="predicted"/>
<dbReference type="AlphaFoldDB" id="A0A7X3G6Y8"/>
<accession>A0A7X3G6Y8</accession>